<evidence type="ECO:0000313" key="1">
    <source>
        <dbReference type="EMBL" id="PGS97326.1"/>
    </source>
</evidence>
<accession>A0A2C1DA94</accession>
<name>A0A2C1DA94_BACCE</name>
<organism evidence="1 2">
    <name type="scientific">Bacillus cereus</name>
    <dbReference type="NCBI Taxonomy" id="1396"/>
    <lineage>
        <taxon>Bacteria</taxon>
        <taxon>Bacillati</taxon>
        <taxon>Bacillota</taxon>
        <taxon>Bacilli</taxon>
        <taxon>Bacillales</taxon>
        <taxon>Bacillaceae</taxon>
        <taxon>Bacillus</taxon>
        <taxon>Bacillus cereus group</taxon>
    </lineage>
</organism>
<proteinExistence type="predicted"/>
<dbReference type="EMBL" id="NULO01000076">
    <property type="protein sequence ID" value="PGS97326.1"/>
    <property type="molecule type" value="Genomic_DNA"/>
</dbReference>
<dbReference type="AlphaFoldDB" id="A0A2C1DA94"/>
<gene>
    <name evidence="1" type="ORF">COD09_20845</name>
</gene>
<reference evidence="1 2" key="1">
    <citation type="submission" date="2017-09" db="EMBL/GenBank/DDBJ databases">
        <title>Large-scale bioinformatics analysis of Bacillus genomes uncovers conserved roles of natural products in bacterial physiology.</title>
        <authorList>
            <consortium name="Agbiome Team Llc"/>
            <person name="Bleich R.M."/>
            <person name="Grubbs K.J."/>
            <person name="Santa Maria K.C."/>
            <person name="Allen S.E."/>
            <person name="Farag S."/>
            <person name="Shank E.A."/>
            <person name="Bowers A."/>
        </authorList>
    </citation>
    <scope>NUCLEOTIDE SEQUENCE [LARGE SCALE GENOMIC DNA]</scope>
    <source>
        <strain evidence="1 2">AFS041432</strain>
    </source>
</reference>
<sequence>MVKERAIPYTVDREFITHLGRDKYGQKSTFFTHF</sequence>
<dbReference type="Proteomes" id="UP000225872">
    <property type="component" value="Unassembled WGS sequence"/>
</dbReference>
<comment type="caution">
    <text evidence="1">The sequence shown here is derived from an EMBL/GenBank/DDBJ whole genome shotgun (WGS) entry which is preliminary data.</text>
</comment>
<protein>
    <submittedName>
        <fullName evidence="1">Uncharacterized protein</fullName>
    </submittedName>
</protein>
<evidence type="ECO:0000313" key="2">
    <source>
        <dbReference type="Proteomes" id="UP000225872"/>
    </source>
</evidence>